<keyword evidence="4" id="KW-0813">Transport</keyword>
<comment type="function">
    <text evidence="1">Needed for flagellar regrowth and assembly.</text>
</comment>
<keyword evidence="7" id="KW-1006">Bacterial flagellum protein export</keyword>
<dbReference type="GO" id="GO:0005829">
    <property type="term" value="C:cytosol"/>
    <property type="evidence" value="ECO:0007669"/>
    <property type="project" value="TreeGrafter"/>
</dbReference>
<dbReference type="Pfam" id="PF02108">
    <property type="entry name" value="FliH"/>
    <property type="match status" value="1"/>
</dbReference>
<evidence type="ECO:0000256" key="1">
    <source>
        <dbReference type="ARBA" id="ARBA00003041"/>
    </source>
</evidence>
<keyword evidence="10" id="KW-1185">Reference proteome</keyword>
<evidence type="ECO:0000256" key="2">
    <source>
        <dbReference type="ARBA" id="ARBA00006602"/>
    </source>
</evidence>
<dbReference type="Proteomes" id="UP000617628">
    <property type="component" value="Unassembled WGS sequence"/>
</dbReference>
<dbReference type="PANTHER" id="PTHR34982">
    <property type="entry name" value="YOP PROTEINS TRANSLOCATION PROTEIN L"/>
    <property type="match status" value="1"/>
</dbReference>
<dbReference type="GO" id="GO:0044781">
    <property type="term" value="P:bacterial-type flagellum organization"/>
    <property type="evidence" value="ECO:0007669"/>
    <property type="project" value="UniProtKB-KW"/>
</dbReference>
<dbReference type="InterPro" id="IPR051472">
    <property type="entry name" value="T3SS_Stator/FliH"/>
</dbReference>
<keyword evidence="5" id="KW-1005">Bacterial flagellum biogenesis</keyword>
<dbReference type="RefSeq" id="WP_200356642.1">
    <property type="nucleotide sequence ID" value="NZ_JAENIL010000030.1"/>
</dbReference>
<evidence type="ECO:0000313" key="9">
    <source>
        <dbReference type="EMBL" id="MBK1878430.1"/>
    </source>
</evidence>
<evidence type="ECO:0000256" key="6">
    <source>
        <dbReference type="ARBA" id="ARBA00022927"/>
    </source>
</evidence>
<accession>A0A934RZJ7</accession>
<evidence type="ECO:0000259" key="8">
    <source>
        <dbReference type="Pfam" id="PF02108"/>
    </source>
</evidence>
<evidence type="ECO:0000256" key="5">
    <source>
        <dbReference type="ARBA" id="ARBA00022795"/>
    </source>
</evidence>
<feature type="domain" description="Flagellar assembly protein FliH/Type III secretion system HrpE" evidence="8">
    <location>
        <begin position="72"/>
        <end position="190"/>
    </location>
</feature>
<evidence type="ECO:0000256" key="7">
    <source>
        <dbReference type="ARBA" id="ARBA00023225"/>
    </source>
</evidence>
<dbReference type="AlphaFoldDB" id="A0A934RZJ7"/>
<dbReference type="GO" id="GO:0015031">
    <property type="term" value="P:protein transport"/>
    <property type="evidence" value="ECO:0007669"/>
    <property type="project" value="UniProtKB-KW"/>
</dbReference>
<reference evidence="9" key="1">
    <citation type="submission" date="2021-01" db="EMBL/GenBank/DDBJ databases">
        <title>Modified the classification status of verrucomicrobia.</title>
        <authorList>
            <person name="Feng X."/>
        </authorList>
    </citation>
    <scope>NUCLEOTIDE SEQUENCE</scope>
    <source>
        <strain evidence="9">KCTC 13126</strain>
    </source>
</reference>
<keyword evidence="6" id="KW-0653">Protein transport</keyword>
<evidence type="ECO:0000256" key="4">
    <source>
        <dbReference type="ARBA" id="ARBA00022448"/>
    </source>
</evidence>
<dbReference type="InterPro" id="IPR018035">
    <property type="entry name" value="Flagellar_FliH/T3SS_HrpE"/>
</dbReference>
<protein>
    <recommendedName>
        <fullName evidence="3">Flagellar assembly protein FliH</fullName>
    </recommendedName>
</protein>
<evidence type="ECO:0000256" key="3">
    <source>
        <dbReference type="ARBA" id="ARBA00016507"/>
    </source>
</evidence>
<comment type="caution">
    <text evidence="9">The sequence shown here is derived from an EMBL/GenBank/DDBJ whole genome shotgun (WGS) entry which is preliminary data.</text>
</comment>
<evidence type="ECO:0000313" key="10">
    <source>
        <dbReference type="Proteomes" id="UP000617628"/>
    </source>
</evidence>
<dbReference type="PANTHER" id="PTHR34982:SF1">
    <property type="entry name" value="FLAGELLAR ASSEMBLY PROTEIN FLIH"/>
    <property type="match status" value="1"/>
</dbReference>
<sequence length="198" mass="22068">MVAAKQSKRNVLVLEERLVGLDVAYDGASRVDNLAHQQQVETSYKSGYEDASSQYNQQILDFRSEINALREGMFSQLENKFVNIVSEAREALMTLTFECVSQTLGGYQMEAEAIEKIVEGVVTEAGLDDERMEVRLHSADIALLEELDSDLRAKHPGLSFVADDLLGRGDCVLSSRFGKIDGTMENKFAKLRESLRPS</sequence>
<gene>
    <name evidence="9" type="ORF">JIN87_16235</name>
</gene>
<name>A0A934RZJ7_9BACT</name>
<organism evidence="9 10">
    <name type="scientific">Pelagicoccus mobilis</name>
    <dbReference type="NCBI Taxonomy" id="415221"/>
    <lineage>
        <taxon>Bacteria</taxon>
        <taxon>Pseudomonadati</taxon>
        <taxon>Verrucomicrobiota</taxon>
        <taxon>Opitutia</taxon>
        <taxon>Puniceicoccales</taxon>
        <taxon>Pelagicoccaceae</taxon>
        <taxon>Pelagicoccus</taxon>
    </lineage>
</organism>
<proteinExistence type="inferred from homology"/>
<dbReference type="EMBL" id="JAENIL010000030">
    <property type="protein sequence ID" value="MBK1878430.1"/>
    <property type="molecule type" value="Genomic_DNA"/>
</dbReference>
<comment type="similarity">
    <text evidence="2">Belongs to the FliH family.</text>
</comment>